<dbReference type="RefSeq" id="WP_090062016.1">
    <property type="nucleotide sequence ID" value="NZ_FORH01000008.1"/>
</dbReference>
<evidence type="ECO:0000313" key="2">
    <source>
        <dbReference type="Proteomes" id="UP000199630"/>
    </source>
</evidence>
<dbReference type="AlphaFoldDB" id="A0A1I3W151"/>
<keyword evidence="2" id="KW-1185">Reference proteome</keyword>
<dbReference type="STRING" id="588602.SAMN04487991_3509"/>
<protein>
    <submittedName>
        <fullName evidence="1">Uncharacterized protein</fullName>
    </submittedName>
</protein>
<accession>A0A1I3W151</accession>
<dbReference type="EMBL" id="FORH01000008">
    <property type="protein sequence ID" value="SFK00923.1"/>
    <property type="molecule type" value="Genomic_DNA"/>
</dbReference>
<name>A0A1I3W151_9RHOB</name>
<dbReference type="OrthoDB" id="7363897at2"/>
<reference evidence="2" key="1">
    <citation type="submission" date="2016-10" db="EMBL/GenBank/DDBJ databases">
        <authorList>
            <person name="Varghese N."/>
            <person name="Submissions S."/>
        </authorList>
    </citation>
    <scope>NUCLEOTIDE SEQUENCE [LARGE SCALE GENOMIC DNA]</scope>
    <source>
        <strain evidence="2">DSM 26471</strain>
    </source>
</reference>
<evidence type="ECO:0000313" key="1">
    <source>
        <dbReference type="EMBL" id="SFK00923.1"/>
    </source>
</evidence>
<gene>
    <name evidence="1" type="ORF">SAMN04487991_3509</name>
</gene>
<organism evidence="1 2">
    <name type="scientific">Celeribacter neptunius</name>
    <dbReference type="NCBI Taxonomy" id="588602"/>
    <lineage>
        <taxon>Bacteria</taxon>
        <taxon>Pseudomonadati</taxon>
        <taxon>Pseudomonadota</taxon>
        <taxon>Alphaproteobacteria</taxon>
        <taxon>Rhodobacterales</taxon>
        <taxon>Roseobacteraceae</taxon>
        <taxon>Celeribacter</taxon>
    </lineage>
</organism>
<sequence>MIELLFVACLSTSPDACEERSLLFTDITPMTCMMGAQPELAKWTEQHPAYTVSRWSCHMLRQGEQKT</sequence>
<dbReference type="Proteomes" id="UP000199630">
    <property type="component" value="Unassembled WGS sequence"/>
</dbReference>
<proteinExistence type="predicted"/>